<feature type="compositionally biased region" description="Pro residues" evidence="1">
    <location>
        <begin position="169"/>
        <end position="190"/>
    </location>
</feature>
<proteinExistence type="predicted"/>
<feature type="compositionally biased region" description="Pro residues" evidence="1">
    <location>
        <begin position="281"/>
        <end position="293"/>
    </location>
</feature>
<dbReference type="InterPro" id="IPR012677">
    <property type="entry name" value="Nucleotide-bd_a/b_plait_sf"/>
</dbReference>
<dbReference type="EMBL" id="GL833121">
    <property type="protein sequence ID" value="EGB12005.1"/>
    <property type="molecule type" value="Genomic_DNA"/>
</dbReference>
<dbReference type="Proteomes" id="UP000002729">
    <property type="component" value="Unassembled WGS sequence"/>
</dbReference>
<dbReference type="OrthoDB" id="263617at2759"/>
<dbReference type="Gene3D" id="3.30.70.330">
    <property type="match status" value="1"/>
</dbReference>
<reference evidence="2 3" key="1">
    <citation type="journal article" date="2011" name="Proc. Natl. Acad. Sci. U.S.A.">
        <title>Niche of harmful alga Aureococcus anophagefferens revealed through ecogenomics.</title>
        <authorList>
            <person name="Gobler C.J."/>
            <person name="Berry D.L."/>
            <person name="Dyhrman S.T."/>
            <person name="Wilhelm S.W."/>
            <person name="Salamov A."/>
            <person name="Lobanov A.V."/>
            <person name="Zhang Y."/>
            <person name="Collier J.L."/>
            <person name="Wurch L.L."/>
            <person name="Kustka A.B."/>
            <person name="Dill B.D."/>
            <person name="Shah M."/>
            <person name="VerBerkmoes N.C."/>
            <person name="Kuo A."/>
            <person name="Terry A."/>
            <person name="Pangilinan J."/>
            <person name="Lindquist E.A."/>
            <person name="Lucas S."/>
            <person name="Paulsen I.T."/>
            <person name="Hattenrath-Lehmann T.K."/>
            <person name="Talmage S.C."/>
            <person name="Walker E.A."/>
            <person name="Koch F."/>
            <person name="Burson A.M."/>
            <person name="Marcoval M.A."/>
            <person name="Tang Y.Z."/>
            <person name="Lecleir G.R."/>
            <person name="Coyne K.J."/>
            <person name="Berg G.M."/>
            <person name="Bertrand E.M."/>
            <person name="Saito M.A."/>
            <person name="Gladyshev V.N."/>
            <person name="Grigoriev I.V."/>
        </authorList>
    </citation>
    <scope>NUCLEOTIDE SEQUENCE [LARGE SCALE GENOMIC DNA]</scope>
    <source>
        <strain evidence="3">CCMP 1984</strain>
    </source>
</reference>
<dbReference type="GO" id="GO:0030041">
    <property type="term" value="P:actin filament polymerization"/>
    <property type="evidence" value="ECO:0007669"/>
    <property type="project" value="TreeGrafter"/>
</dbReference>
<dbReference type="GeneID" id="20223408"/>
<feature type="region of interest" description="Disordered" evidence="1">
    <location>
        <begin position="1"/>
        <end position="236"/>
    </location>
</feature>
<dbReference type="Gene3D" id="3.30.1330.30">
    <property type="match status" value="1"/>
</dbReference>
<dbReference type="InterPro" id="IPR029064">
    <property type="entry name" value="Ribosomal_eL30-like_sf"/>
</dbReference>
<feature type="compositionally biased region" description="Low complexity" evidence="1">
    <location>
        <begin position="146"/>
        <end position="161"/>
    </location>
</feature>
<feature type="region of interest" description="Disordered" evidence="1">
    <location>
        <begin position="268"/>
        <end position="308"/>
    </location>
</feature>
<feature type="compositionally biased region" description="Pro residues" evidence="1">
    <location>
        <begin position="32"/>
        <end position="44"/>
    </location>
</feature>
<feature type="compositionally biased region" description="Basic and acidic residues" evidence="1">
    <location>
        <begin position="294"/>
        <end position="305"/>
    </location>
</feature>
<dbReference type="InParanoid" id="F0XXU5"/>
<feature type="compositionally biased region" description="Low complexity" evidence="1">
    <location>
        <begin position="220"/>
        <end position="230"/>
    </location>
</feature>
<evidence type="ECO:0000313" key="2">
    <source>
        <dbReference type="EMBL" id="EGB12005.1"/>
    </source>
</evidence>
<dbReference type="RefSeq" id="XP_009033106.1">
    <property type="nucleotide sequence ID" value="XM_009034858.1"/>
</dbReference>
<dbReference type="AlphaFoldDB" id="F0XXU5"/>
<dbReference type="KEGG" id="aaf:AURANDRAFT_61299"/>
<keyword evidence="3" id="KW-1185">Reference proteome</keyword>
<feature type="compositionally biased region" description="Pro residues" evidence="1">
    <location>
        <begin position="129"/>
        <end position="145"/>
    </location>
</feature>
<feature type="compositionally biased region" description="Basic and acidic residues" evidence="1">
    <location>
        <begin position="94"/>
        <end position="103"/>
    </location>
</feature>
<name>F0XXU5_AURAN</name>
<feature type="compositionally biased region" description="Pro residues" evidence="1">
    <location>
        <begin position="668"/>
        <end position="693"/>
    </location>
</feature>
<dbReference type="PANTHER" id="PTHR45691">
    <property type="entry name" value="PROTEIN DIAPHANOUS"/>
    <property type="match status" value="1"/>
</dbReference>
<sequence length="700" mass="72402">MQRDSAVPRPIQRNINATAADLDMNWRRGAPAPAPAPAARPPAPRLAAPKESPWGAVPAAPAADLRSGGGGGPAPRPAAERAPAARASARGSRGAREGGRPGREAGGAARRGGDAPRASPERRPRDAPRPPPSPPRPPYVPPPAPWAGAARAARPAAAPTRDFPTLGAAPPPAPPPEPPRAAPPRAPEPAAPRDRAVARGAAAPRNPWGAPGGPAPPAPGGDFPALAPPARNSPPVVLAALDKPAGAGYLKPKPQANFVVFDVLTSKLRQKAPRGKKAPETPKPAPAPAPKPPGADDDRPAAPDKVRKKKLSSLKKRILLERAERWYELHPEARPAPTIRDEATSGAFADATGVGRRFVVRVDNVATRGELEDAEERDEILRDVGCLCSHLAPVVAVEVAPAAAGTADDFAPIDVSFAARDDAAAALAGLERRVVGGVALRAAERPPSPPPDSISTAARVFGALDADDAADADAVDETRDDLARLAEAYGPLAAPPRLEPSRVAALRGCLDAVLDFGDARAAARAVAGLGRTTIGGATLLCDVEPGSTLAKSVDEILAAARDMGVPVVFALGKRKLGRALRKSVGVSAVGVYSGDGAYDEYRAVTNRLKELQRDPACAVDPAFVQEQRQRGRGAEPKPDGAPPRTDQADAPSAKRPRGRRKAPQTQPAKPPAPSFDFQPPLPGAAQQPPPQLWPAPYVAF</sequence>
<protein>
    <recommendedName>
        <fullName evidence="4">Ribosomal protein L7Ae/L30e/S12e/Gadd45 domain-containing protein</fullName>
    </recommendedName>
</protein>
<dbReference type="PANTHER" id="PTHR45691:SF6">
    <property type="entry name" value="PROTEIN DIAPHANOUS"/>
    <property type="match status" value="1"/>
</dbReference>
<evidence type="ECO:0000256" key="1">
    <source>
        <dbReference type="SAM" id="MobiDB-lite"/>
    </source>
</evidence>
<evidence type="ECO:0008006" key="4">
    <source>
        <dbReference type="Google" id="ProtNLM"/>
    </source>
</evidence>
<feature type="compositionally biased region" description="Basic and acidic residues" evidence="1">
    <location>
        <begin position="111"/>
        <end position="128"/>
    </location>
</feature>
<feature type="compositionally biased region" description="Low complexity" evidence="1">
    <location>
        <begin position="198"/>
        <end position="209"/>
    </location>
</feature>
<accession>F0XXU5</accession>
<dbReference type="GO" id="GO:0005884">
    <property type="term" value="C:actin filament"/>
    <property type="evidence" value="ECO:0007669"/>
    <property type="project" value="TreeGrafter"/>
</dbReference>
<gene>
    <name evidence="2" type="ORF">AURANDRAFT_61299</name>
</gene>
<dbReference type="InterPro" id="IPR051412">
    <property type="entry name" value="Formin_Homology_Diaphanous_sf"/>
</dbReference>
<feature type="compositionally biased region" description="Basic and acidic residues" evidence="1">
    <location>
        <begin position="627"/>
        <end position="638"/>
    </location>
</feature>
<feature type="region of interest" description="Disordered" evidence="1">
    <location>
        <begin position="626"/>
        <end position="700"/>
    </location>
</feature>
<evidence type="ECO:0000313" key="3">
    <source>
        <dbReference type="Proteomes" id="UP000002729"/>
    </source>
</evidence>
<feature type="compositionally biased region" description="Low complexity" evidence="1">
    <location>
        <begin position="80"/>
        <end position="92"/>
    </location>
</feature>
<dbReference type="SUPFAM" id="SSF55315">
    <property type="entry name" value="L30e-like"/>
    <property type="match status" value="1"/>
</dbReference>
<dbReference type="OMA" id="RCKFRVR"/>
<organism evidence="3">
    <name type="scientific">Aureococcus anophagefferens</name>
    <name type="common">Harmful bloom alga</name>
    <dbReference type="NCBI Taxonomy" id="44056"/>
    <lineage>
        <taxon>Eukaryota</taxon>
        <taxon>Sar</taxon>
        <taxon>Stramenopiles</taxon>
        <taxon>Ochrophyta</taxon>
        <taxon>Pelagophyceae</taxon>
        <taxon>Pelagomonadales</taxon>
        <taxon>Pelagomonadaceae</taxon>
        <taxon>Aureococcus</taxon>
    </lineage>
</organism>